<proteinExistence type="predicted"/>
<reference evidence="1 2" key="1">
    <citation type="journal article" date="2018" name="Syst. Appl. Microbiol.">
        <title>Characterization and high-quality draft genome sequence of Herbivorax saccincola A7, an anaerobic, alkaliphilic, thermophilic, cellulolytic, and xylanolytic bacterium.</title>
        <authorList>
            <person name="Aikawa S."/>
            <person name="Baramee S."/>
            <person name="Sermsathanaswadi J."/>
            <person name="Thianheng P."/>
            <person name="Tachaapaikoon C."/>
            <person name="Shikata A."/>
            <person name="Waeonukul R."/>
            <person name="Pason P."/>
            <person name="Ratanakhanokchai K."/>
            <person name="Kosugi A."/>
        </authorList>
    </citation>
    <scope>NUCLEOTIDE SEQUENCE [LARGE SCALE GENOMIC DNA]</scope>
    <source>
        <strain evidence="1 2">A7</strain>
    </source>
</reference>
<organism evidence="1 2">
    <name type="scientific">Acetivibrio saccincola</name>
    <dbReference type="NCBI Taxonomy" id="1677857"/>
    <lineage>
        <taxon>Bacteria</taxon>
        <taxon>Bacillati</taxon>
        <taxon>Bacillota</taxon>
        <taxon>Clostridia</taxon>
        <taxon>Eubacteriales</taxon>
        <taxon>Oscillospiraceae</taxon>
        <taxon>Acetivibrio</taxon>
    </lineage>
</organism>
<dbReference type="AlphaFoldDB" id="A0A2S8R9L2"/>
<evidence type="ECO:0000313" key="1">
    <source>
        <dbReference type="EMBL" id="PQQ66498.1"/>
    </source>
</evidence>
<evidence type="ECO:0000313" key="2">
    <source>
        <dbReference type="Proteomes" id="UP000239720"/>
    </source>
</evidence>
<name>A0A2S8R9L2_9FIRM</name>
<gene>
    <name evidence="1" type="ORF">B9R14_06865</name>
</gene>
<dbReference type="RefSeq" id="WP_101298812.1">
    <property type="nucleotide sequence ID" value="NZ_CP025197.1"/>
</dbReference>
<accession>A0A2S8R9L2</accession>
<dbReference type="Proteomes" id="UP000239720">
    <property type="component" value="Unassembled WGS sequence"/>
</dbReference>
<sequence length="108" mass="13065">MKCLFCDDPEFSLQYFFVIENKEIHYLLEFHIEEGIINEKLYVDKKLLLERMGSTAKSYITEKNTYTDLKNDILFLRTVYFNTGFSNNSILRKWFDYMKNSIYVNPFI</sequence>
<dbReference type="EMBL" id="NEMB01000003">
    <property type="protein sequence ID" value="PQQ66498.1"/>
    <property type="molecule type" value="Genomic_DNA"/>
</dbReference>
<comment type="caution">
    <text evidence="1">The sequence shown here is derived from an EMBL/GenBank/DDBJ whole genome shotgun (WGS) entry which is preliminary data.</text>
</comment>
<protein>
    <submittedName>
        <fullName evidence="1">Uncharacterized protein</fullName>
    </submittedName>
</protein>